<feature type="compositionally biased region" description="Polar residues" evidence="1">
    <location>
        <begin position="50"/>
        <end position="64"/>
    </location>
</feature>
<feature type="region of interest" description="Disordered" evidence="1">
    <location>
        <begin position="1"/>
        <end position="94"/>
    </location>
</feature>
<dbReference type="RefSeq" id="XP_025349179.1">
    <property type="nucleotide sequence ID" value="XM_025491119.1"/>
</dbReference>
<dbReference type="EMBL" id="KZ819324">
    <property type="protein sequence ID" value="PWN22019.1"/>
    <property type="molecule type" value="Genomic_DNA"/>
</dbReference>
<feature type="compositionally biased region" description="Basic and acidic residues" evidence="1">
    <location>
        <begin position="112"/>
        <end position="128"/>
    </location>
</feature>
<dbReference type="AlphaFoldDB" id="A0A316UA36"/>
<evidence type="ECO:0000313" key="3">
    <source>
        <dbReference type="Proteomes" id="UP000245942"/>
    </source>
</evidence>
<sequence length="529" mass="53167">MPKTSAAHPRQLDKAWDGISKPIASATSSRNPSVKRTPSAAKGKGRAPDSSGSVQRTASSSSRNHQGHTRHDSEALSVIGESSFSEGRPSGLISRGVSVDGIAALAPFASVARDEAVPATKVAEEGESKSPSSENLDEDTPIRPSEATWLSRSNSKMSSSGSGYVSAASHLNSAAPGGTSPGLQSDHQSRTEAIAPARAPSGRSGGSKKGKSIPASTQSPLKTGAGSAAVLSAVQADELDTGGGSATSTQSSQDPFKSPISASTEGNADPFASSARGPQAPSVPQVNPDVAAGANATTNPAVSAAPALNVVMPSPEGEDPAGTSTAAAPLPPAPVAAETTAGRTRTWSNVIRLKTPTPGSGRRPRTASPSGPSGGALVNRSASGSKTSRNSSTKSARRSKYPHFLQGTHDLQKTKSLSGAKAVPGSGAAGADLRRAASTGATRGPEAQLSPQSWAYTSRAAEWRTALDASAAASRDTAGTFTGSENAGAVPTVSVTGVGDLIMPQGPESTLERKPSIGVAGSRFKETFE</sequence>
<feature type="compositionally biased region" description="Low complexity" evidence="1">
    <location>
        <begin position="151"/>
        <end position="169"/>
    </location>
</feature>
<dbReference type="Proteomes" id="UP000245942">
    <property type="component" value="Unassembled WGS sequence"/>
</dbReference>
<name>A0A316UA36_9BASI</name>
<feature type="compositionally biased region" description="Polar residues" evidence="1">
    <location>
        <begin position="25"/>
        <end position="36"/>
    </location>
</feature>
<keyword evidence="3" id="KW-1185">Reference proteome</keyword>
<proteinExistence type="predicted"/>
<accession>A0A316UA36</accession>
<feature type="compositionally biased region" description="Polar residues" evidence="1">
    <location>
        <begin position="380"/>
        <end position="394"/>
    </location>
</feature>
<reference evidence="2 3" key="1">
    <citation type="journal article" date="2018" name="Mol. Biol. Evol.">
        <title>Broad Genomic Sampling Reveals a Smut Pathogenic Ancestry of the Fungal Clade Ustilaginomycotina.</title>
        <authorList>
            <person name="Kijpornyongpan T."/>
            <person name="Mondo S.J."/>
            <person name="Barry K."/>
            <person name="Sandor L."/>
            <person name="Lee J."/>
            <person name="Lipzen A."/>
            <person name="Pangilinan J."/>
            <person name="LaButti K."/>
            <person name="Hainaut M."/>
            <person name="Henrissat B."/>
            <person name="Grigoriev I.V."/>
            <person name="Spatafora J.W."/>
            <person name="Aime M.C."/>
        </authorList>
    </citation>
    <scope>NUCLEOTIDE SEQUENCE [LARGE SCALE GENOMIC DNA]</scope>
    <source>
        <strain evidence="2 3">MCA 4718</strain>
    </source>
</reference>
<feature type="region of interest" description="Disordered" evidence="1">
    <location>
        <begin position="108"/>
        <end position="453"/>
    </location>
</feature>
<dbReference type="GeneID" id="37012853"/>
<protein>
    <submittedName>
        <fullName evidence="2">Uncharacterized protein</fullName>
    </submittedName>
</protein>
<feature type="region of interest" description="Disordered" evidence="1">
    <location>
        <begin position="469"/>
        <end position="529"/>
    </location>
</feature>
<organism evidence="2 3">
    <name type="scientific">Pseudomicrostroma glucosiphilum</name>
    <dbReference type="NCBI Taxonomy" id="1684307"/>
    <lineage>
        <taxon>Eukaryota</taxon>
        <taxon>Fungi</taxon>
        <taxon>Dikarya</taxon>
        <taxon>Basidiomycota</taxon>
        <taxon>Ustilaginomycotina</taxon>
        <taxon>Exobasidiomycetes</taxon>
        <taxon>Microstromatales</taxon>
        <taxon>Microstromatales incertae sedis</taxon>
        <taxon>Pseudomicrostroma</taxon>
    </lineage>
</organism>
<gene>
    <name evidence="2" type="ORF">BCV69DRAFT_276720</name>
</gene>
<evidence type="ECO:0000313" key="2">
    <source>
        <dbReference type="EMBL" id="PWN22019.1"/>
    </source>
</evidence>
<evidence type="ECO:0000256" key="1">
    <source>
        <dbReference type="SAM" id="MobiDB-lite"/>
    </source>
</evidence>